<dbReference type="Proteomes" id="UP001526426">
    <property type="component" value="Unassembled WGS sequence"/>
</dbReference>
<dbReference type="EMBL" id="JAIHOM010000126">
    <property type="protein sequence ID" value="MCW6038323.1"/>
    <property type="molecule type" value="Genomic_DNA"/>
</dbReference>
<dbReference type="Gene3D" id="1.10.3730.20">
    <property type="match status" value="1"/>
</dbReference>
<feature type="transmembrane region" description="Helical" evidence="4">
    <location>
        <begin position="364"/>
        <end position="384"/>
    </location>
</feature>
<dbReference type="Pfam" id="PF00892">
    <property type="entry name" value="EamA"/>
    <property type="match status" value="2"/>
</dbReference>
<feature type="transmembrane region" description="Helical" evidence="4">
    <location>
        <begin position="522"/>
        <end position="541"/>
    </location>
</feature>
<gene>
    <name evidence="6" type="ORF">K4A83_18880</name>
</gene>
<evidence type="ECO:0000259" key="5">
    <source>
        <dbReference type="Pfam" id="PF00892"/>
    </source>
</evidence>
<dbReference type="PANTHER" id="PTHR22911:SF137">
    <property type="entry name" value="SOLUTE CARRIER FAMILY 35 MEMBER G2-RELATED"/>
    <property type="match status" value="1"/>
</dbReference>
<comment type="similarity">
    <text evidence="1">Belongs to the EamA transporter family.</text>
</comment>
<dbReference type="PANTHER" id="PTHR22911">
    <property type="entry name" value="ACYL-MALONYL CONDENSING ENZYME-RELATED"/>
    <property type="match status" value="1"/>
</dbReference>
<keyword evidence="7" id="KW-1185">Reference proteome</keyword>
<evidence type="ECO:0000256" key="2">
    <source>
        <dbReference type="SAM" id="Coils"/>
    </source>
</evidence>
<dbReference type="InterPro" id="IPR000620">
    <property type="entry name" value="EamA_dom"/>
</dbReference>
<dbReference type="RefSeq" id="WP_265266227.1">
    <property type="nucleotide sequence ID" value="NZ_JAIHOM010000126.1"/>
</dbReference>
<reference evidence="6 7" key="1">
    <citation type="submission" date="2021-08" db="EMBL/GenBank/DDBJ databases">
        <title>Draft genome sequence of Spirulina subsalsa with high tolerance to salinity and hype-accumulation of phycocyanin.</title>
        <authorList>
            <person name="Pei H."/>
            <person name="Jiang L."/>
        </authorList>
    </citation>
    <scope>NUCLEOTIDE SEQUENCE [LARGE SCALE GENOMIC DNA]</scope>
    <source>
        <strain evidence="6 7">FACHB-351</strain>
    </source>
</reference>
<feature type="domain" description="EamA" evidence="5">
    <location>
        <begin position="421"/>
        <end position="561"/>
    </location>
</feature>
<feature type="transmembrane region" description="Helical" evidence="4">
    <location>
        <begin position="334"/>
        <end position="358"/>
    </location>
</feature>
<comment type="caution">
    <text evidence="6">The sequence shown here is derived from an EMBL/GenBank/DDBJ whole genome shotgun (WGS) entry which is preliminary data.</text>
</comment>
<feature type="compositionally biased region" description="Pro residues" evidence="3">
    <location>
        <begin position="227"/>
        <end position="236"/>
    </location>
</feature>
<sequence length="583" mass="63995">MGPLDKQPDFNHGDPNIAEDHLRQLTAELEHLKQNILLQLSQEIDQLQNRKTRLLAETEQLELQRQEQLSQQQDLAKQLAPALAEQILQNLQSRLDYNPLDSEVQWSNGNLGQYNQQSYRLIASLDETLRATFRTLQQDLSSYQSSLSQQLGQMYSLEQQGEIILDALVNRLREQLQTQDPVIPPSAPIPPRFETAWGQERVQDRAVAVELPTLPPEPTSPAAETPPVLPRTPVAPPPAKKKVSVSQLQLGFILVLLSSLALSLQNVVIRIILSPSTIFGWREIGGFITPGFGNSLLILFLRMVVVVPCMAILAQVLYPSSWSDIRRYLQSKDWAGFSQMIACGFFLFASSAFIYMALGDLSPGVALTLFFIFPVVTVILSWLFFGEKPSLVRSAASLTVFAGVVILQLPSGGGAVRLSTFGIVMAILSGVTFALHVLLIQACMKKIHPIPFSVVNFFVIFVFTLVSLPLLLYLPLPDVVKIDIDPAMWVNLLISGLVLGGLTLLSYLANNIGISYIGAARASIFGATGPAFTSLMAAAIIGATLTFNQWIGMGVVTAGVLAQNLERFFKKPPAPKVEDKQGS</sequence>
<feature type="coiled-coil region" evidence="2">
    <location>
        <begin position="22"/>
        <end position="64"/>
    </location>
</feature>
<proteinExistence type="inferred from homology"/>
<protein>
    <submittedName>
        <fullName evidence="6">EamA family transporter</fullName>
    </submittedName>
</protein>
<evidence type="ECO:0000313" key="6">
    <source>
        <dbReference type="EMBL" id="MCW6038323.1"/>
    </source>
</evidence>
<organism evidence="6 7">
    <name type="scientific">Spirulina subsalsa FACHB-351</name>
    <dbReference type="NCBI Taxonomy" id="234711"/>
    <lineage>
        <taxon>Bacteria</taxon>
        <taxon>Bacillati</taxon>
        <taxon>Cyanobacteriota</taxon>
        <taxon>Cyanophyceae</taxon>
        <taxon>Spirulinales</taxon>
        <taxon>Spirulinaceae</taxon>
        <taxon>Spirulina</taxon>
    </lineage>
</organism>
<name>A0ABT3L9Y8_9CYAN</name>
<feature type="transmembrane region" description="Helical" evidence="4">
    <location>
        <begin position="250"/>
        <end position="272"/>
    </location>
</feature>
<keyword evidence="2" id="KW-0175">Coiled coil</keyword>
<evidence type="ECO:0000256" key="1">
    <source>
        <dbReference type="ARBA" id="ARBA00007362"/>
    </source>
</evidence>
<keyword evidence="4" id="KW-0472">Membrane</keyword>
<keyword evidence="4" id="KW-0812">Transmembrane</keyword>
<feature type="transmembrane region" description="Helical" evidence="4">
    <location>
        <begin position="391"/>
        <end position="409"/>
    </location>
</feature>
<dbReference type="InterPro" id="IPR037185">
    <property type="entry name" value="EmrE-like"/>
</dbReference>
<keyword evidence="4" id="KW-1133">Transmembrane helix</keyword>
<dbReference type="SUPFAM" id="SSF103481">
    <property type="entry name" value="Multidrug resistance efflux transporter EmrE"/>
    <property type="match status" value="2"/>
</dbReference>
<feature type="region of interest" description="Disordered" evidence="3">
    <location>
        <begin position="213"/>
        <end position="236"/>
    </location>
</feature>
<feature type="domain" description="EamA" evidence="5">
    <location>
        <begin position="294"/>
        <end position="407"/>
    </location>
</feature>
<evidence type="ECO:0000256" key="4">
    <source>
        <dbReference type="SAM" id="Phobius"/>
    </source>
</evidence>
<feature type="transmembrane region" description="Helical" evidence="4">
    <location>
        <begin position="452"/>
        <end position="476"/>
    </location>
</feature>
<evidence type="ECO:0000313" key="7">
    <source>
        <dbReference type="Proteomes" id="UP001526426"/>
    </source>
</evidence>
<evidence type="ECO:0000256" key="3">
    <source>
        <dbReference type="SAM" id="MobiDB-lite"/>
    </source>
</evidence>
<accession>A0ABT3L9Y8</accession>
<feature type="transmembrane region" description="Helical" evidence="4">
    <location>
        <begin position="488"/>
        <end position="510"/>
    </location>
</feature>
<feature type="transmembrane region" description="Helical" evidence="4">
    <location>
        <begin position="292"/>
        <end position="313"/>
    </location>
</feature>
<feature type="transmembrane region" description="Helical" evidence="4">
    <location>
        <begin position="421"/>
        <end position="440"/>
    </location>
</feature>